<proteinExistence type="predicted"/>
<dbReference type="GO" id="GO:0005524">
    <property type="term" value="F:ATP binding"/>
    <property type="evidence" value="ECO:0007669"/>
    <property type="project" value="UniProtKB-KW"/>
</dbReference>
<dbReference type="InterPro" id="IPR040198">
    <property type="entry name" value="Fido_containing"/>
</dbReference>
<sequence length="382" mass="44324">MKLPIKVHENVGFIFNTNEITKLLVKIYKTINKINLLRTHLPNIAINSYIIKSLKDEIALTNEIEGVRSTRKEIEDAIDSIKNDKSARFKGLVDQYFKLISNEIIPLNNCEDIRTIYDALVLPEIEKENLPDGILFRKEPVQVVSATQKEKHRGIMPESKIIESLDLCLDFLKSDDIDSLTKISAFHYLFGYTHPFYDGNGRTSRFISSYLIKNELDVLLALKLSYTVKNNINKYYKAFDVCNDRKNKGDITFFVVTFLELLSQASDDLYTKIADLNDQLNYYNNIINTLVNEKVLNDKQAKCIFILCQNRLFDDTYMNMNTLTELLEKSDTTTRKILKSLESKNLLVKSRNKNQYLYSANLDSLSSQNFTKCFFPKFHKMF</sequence>
<feature type="binding site" evidence="2">
    <location>
        <begin position="235"/>
        <end position="236"/>
    </location>
    <ligand>
        <name>ATP</name>
        <dbReference type="ChEBI" id="CHEBI:30616"/>
    </ligand>
</feature>
<dbReference type="SUPFAM" id="SSF140931">
    <property type="entry name" value="Fic-like"/>
    <property type="match status" value="1"/>
</dbReference>
<dbReference type="InterPro" id="IPR036390">
    <property type="entry name" value="WH_DNA-bd_sf"/>
</dbReference>
<evidence type="ECO:0000313" key="4">
    <source>
        <dbReference type="EMBL" id="RGS43415.1"/>
    </source>
</evidence>
<dbReference type="AlphaFoldDB" id="A0A412ITG7"/>
<dbReference type="InterPro" id="IPR036597">
    <property type="entry name" value="Fido-like_dom_sf"/>
</dbReference>
<name>A0A412ITG7_9FIRM</name>
<keyword evidence="2" id="KW-0067">ATP-binding</keyword>
<organism evidence="4 5">
    <name type="scientific">Holdemanella biformis</name>
    <dbReference type="NCBI Taxonomy" id="1735"/>
    <lineage>
        <taxon>Bacteria</taxon>
        <taxon>Bacillati</taxon>
        <taxon>Bacillota</taxon>
        <taxon>Erysipelotrichia</taxon>
        <taxon>Erysipelotrichales</taxon>
        <taxon>Erysipelotrichaceae</taxon>
        <taxon>Holdemanella</taxon>
    </lineage>
</organism>
<feature type="active site" evidence="1">
    <location>
        <position position="194"/>
    </location>
</feature>
<dbReference type="PROSITE" id="PS51459">
    <property type="entry name" value="FIDO"/>
    <property type="match status" value="1"/>
</dbReference>
<evidence type="ECO:0000256" key="2">
    <source>
        <dbReference type="PIRSR" id="PIRSR640198-2"/>
    </source>
</evidence>
<dbReference type="Gene3D" id="1.10.3290.10">
    <property type="entry name" value="Fido-like domain"/>
    <property type="match status" value="1"/>
</dbReference>
<dbReference type="PANTHER" id="PTHR13504:SF40">
    <property type="entry name" value="FIDO DOMAIN-CONTAINING PROTEIN"/>
    <property type="match status" value="1"/>
</dbReference>
<feature type="domain" description="Fido" evidence="3">
    <location>
        <begin position="117"/>
        <end position="257"/>
    </location>
</feature>
<keyword evidence="2" id="KW-0547">Nucleotide-binding</keyword>
<feature type="binding site" evidence="2">
    <location>
        <begin position="198"/>
        <end position="205"/>
    </location>
    <ligand>
        <name>ATP</name>
        <dbReference type="ChEBI" id="CHEBI:30616"/>
    </ligand>
</feature>
<accession>A0A412ITG7</accession>
<comment type="caution">
    <text evidence="4">The sequence shown here is derived from an EMBL/GenBank/DDBJ whole genome shotgun (WGS) entry which is preliminary data.</text>
</comment>
<dbReference type="InterPro" id="IPR003812">
    <property type="entry name" value="Fido"/>
</dbReference>
<gene>
    <name evidence="4" type="ORF">DWX92_12115</name>
</gene>
<dbReference type="PANTHER" id="PTHR13504">
    <property type="entry name" value="FIDO DOMAIN-CONTAINING PROTEIN DDB_G0283145"/>
    <property type="match status" value="1"/>
</dbReference>
<protein>
    <submittedName>
        <fullName evidence="4">Fic family protein</fullName>
    </submittedName>
</protein>
<evidence type="ECO:0000313" key="5">
    <source>
        <dbReference type="Proteomes" id="UP000285274"/>
    </source>
</evidence>
<dbReference type="Pfam" id="PF02661">
    <property type="entry name" value="Fic"/>
    <property type="match status" value="1"/>
</dbReference>
<reference evidence="4 5" key="1">
    <citation type="submission" date="2018-08" db="EMBL/GenBank/DDBJ databases">
        <title>A genome reference for cultivated species of the human gut microbiota.</title>
        <authorList>
            <person name="Zou Y."/>
            <person name="Xue W."/>
            <person name="Luo G."/>
        </authorList>
    </citation>
    <scope>NUCLEOTIDE SEQUENCE [LARGE SCALE GENOMIC DNA]</scope>
    <source>
        <strain evidence="4 5">AF22-10AC</strain>
    </source>
</reference>
<dbReference type="Proteomes" id="UP000285274">
    <property type="component" value="Unassembled WGS sequence"/>
</dbReference>
<feature type="binding site" evidence="2">
    <location>
        <position position="247"/>
    </location>
    <ligand>
        <name>ATP</name>
        <dbReference type="ChEBI" id="CHEBI:30616"/>
    </ligand>
</feature>
<evidence type="ECO:0000259" key="3">
    <source>
        <dbReference type="PROSITE" id="PS51459"/>
    </source>
</evidence>
<dbReference type="EMBL" id="QRVM01000104">
    <property type="protein sequence ID" value="RGS43415.1"/>
    <property type="molecule type" value="Genomic_DNA"/>
</dbReference>
<dbReference type="SUPFAM" id="SSF46785">
    <property type="entry name" value="Winged helix' DNA-binding domain"/>
    <property type="match status" value="1"/>
</dbReference>
<evidence type="ECO:0000256" key="1">
    <source>
        <dbReference type="PIRSR" id="PIRSR640198-1"/>
    </source>
</evidence>